<protein>
    <submittedName>
        <fullName evidence="2">Uncharacterized protein</fullName>
    </submittedName>
</protein>
<evidence type="ECO:0000313" key="3">
    <source>
        <dbReference type="Proteomes" id="UP000448575"/>
    </source>
</evidence>
<name>A0A6N9HDQ9_9BURK</name>
<reference evidence="2 3" key="1">
    <citation type="submission" date="2019-12" db="EMBL/GenBank/DDBJ databases">
        <title>Novel species isolated from a subtropical stream in China.</title>
        <authorList>
            <person name="Lu H."/>
        </authorList>
    </citation>
    <scope>NUCLEOTIDE SEQUENCE [LARGE SCALE GENOMIC DNA]</scope>
    <source>
        <strain evidence="2 3">DS3</strain>
    </source>
</reference>
<feature type="region of interest" description="Disordered" evidence="1">
    <location>
        <begin position="1"/>
        <end position="22"/>
    </location>
</feature>
<sequence>MRKLGNKRARTNVRPHNQETTTMHKIAVTIAVLAIGTRRHNVLAP</sequence>
<accession>A0A6N9HDQ9</accession>
<dbReference type="RefSeq" id="WP_161024596.1">
    <property type="nucleotide sequence ID" value="NZ_WWCJ01000003.1"/>
</dbReference>
<dbReference type="EMBL" id="WWCJ01000003">
    <property type="protein sequence ID" value="MYN01586.1"/>
    <property type="molecule type" value="Genomic_DNA"/>
</dbReference>
<dbReference type="AlphaFoldDB" id="A0A6N9HDQ9"/>
<dbReference type="Proteomes" id="UP000448575">
    <property type="component" value="Unassembled WGS sequence"/>
</dbReference>
<evidence type="ECO:0000256" key="1">
    <source>
        <dbReference type="SAM" id="MobiDB-lite"/>
    </source>
</evidence>
<proteinExistence type="predicted"/>
<comment type="caution">
    <text evidence="2">The sequence shown here is derived from an EMBL/GenBank/DDBJ whole genome shotgun (WGS) entry which is preliminary data.</text>
</comment>
<keyword evidence="3" id="KW-1185">Reference proteome</keyword>
<feature type="compositionally biased region" description="Basic residues" evidence="1">
    <location>
        <begin position="1"/>
        <end position="13"/>
    </location>
</feature>
<organism evidence="2 3">
    <name type="scientific">Pseudoduganella guangdongensis</name>
    <dbReference type="NCBI Taxonomy" id="2692179"/>
    <lineage>
        <taxon>Bacteria</taxon>
        <taxon>Pseudomonadati</taxon>
        <taxon>Pseudomonadota</taxon>
        <taxon>Betaproteobacteria</taxon>
        <taxon>Burkholderiales</taxon>
        <taxon>Oxalobacteraceae</taxon>
        <taxon>Telluria group</taxon>
        <taxon>Pseudoduganella</taxon>
    </lineage>
</organism>
<gene>
    <name evidence="2" type="ORF">GTP41_05690</name>
</gene>
<evidence type="ECO:0000313" key="2">
    <source>
        <dbReference type="EMBL" id="MYN01586.1"/>
    </source>
</evidence>